<dbReference type="PANTHER" id="PTHR15272">
    <property type="entry name" value="CHROMATIN ASSEMBLY FACTOR 1 SUBUNIT A CAF-1 SUBUNIT A"/>
    <property type="match status" value="1"/>
</dbReference>
<comment type="subcellular location">
    <subcellularLocation>
        <location evidence="1">Nucleus</location>
    </subcellularLocation>
</comment>
<dbReference type="GO" id="GO:0033186">
    <property type="term" value="C:CAF-1 complex"/>
    <property type="evidence" value="ECO:0007669"/>
    <property type="project" value="TreeGrafter"/>
</dbReference>
<evidence type="ECO:0000256" key="2">
    <source>
        <dbReference type="ARBA" id="ARBA00022763"/>
    </source>
</evidence>
<keyword evidence="7" id="KW-1185">Reference proteome</keyword>
<protein>
    <recommendedName>
        <fullName evidence="6">Chromatin assembly factor 1 subunit A dimerization domain-containing protein</fullName>
    </recommendedName>
</protein>
<reference evidence="8" key="1">
    <citation type="submission" date="2022-11" db="UniProtKB">
        <authorList>
            <consortium name="WormBaseParasite"/>
        </authorList>
    </citation>
    <scope>IDENTIFICATION</scope>
</reference>
<evidence type="ECO:0000259" key="6">
    <source>
        <dbReference type="Pfam" id="PF12253"/>
    </source>
</evidence>
<sequence length="365" mass="41640">MVKGTPKTPKTPRTTQTTPTPSRTPKRKETTNKQVAQEPQEDGAESTNKDDSVKRPRQATISTYFHRVDKPAPPPTVPPSILNTRFRPFQLKEGMRMAPVLVRKPLSDKDRDNLLTITEPFKYLAYCKTKRQKQAATNIDALKPKYYHFHDNYRPPYLGTWRRRSAQITGRRPFGQEETLNYEENSDDDWEEEPDDADECKSDEEDIETSQDDDVMDEEENDGFFVDHGYLSSDEGSDCANEDGDADDDSDGEKKQRKRNASAKDAGETEEQRRKRLAQKAQEWHESVRQKERRARKREELKPTLFMPMGVDVQHLSSSAAHMVHFCLPAIRFDYSKLVSVEEMDQTGEPGPSTAAAAAVLNDAA</sequence>
<organism evidence="7 8">
    <name type="scientific">Globodera rostochiensis</name>
    <name type="common">Golden nematode worm</name>
    <name type="synonym">Heterodera rostochiensis</name>
    <dbReference type="NCBI Taxonomy" id="31243"/>
    <lineage>
        <taxon>Eukaryota</taxon>
        <taxon>Metazoa</taxon>
        <taxon>Ecdysozoa</taxon>
        <taxon>Nematoda</taxon>
        <taxon>Chromadorea</taxon>
        <taxon>Rhabditida</taxon>
        <taxon>Tylenchina</taxon>
        <taxon>Tylenchomorpha</taxon>
        <taxon>Tylenchoidea</taxon>
        <taxon>Heteroderidae</taxon>
        <taxon>Heteroderinae</taxon>
        <taxon>Globodera</taxon>
    </lineage>
</organism>
<accession>A0A914HAT0</accession>
<feature type="compositionally biased region" description="Acidic residues" evidence="5">
    <location>
        <begin position="235"/>
        <end position="251"/>
    </location>
</feature>
<dbReference type="GO" id="GO:0006334">
    <property type="term" value="P:nucleosome assembly"/>
    <property type="evidence" value="ECO:0007669"/>
    <property type="project" value="TreeGrafter"/>
</dbReference>
<name>A0A914HAT0_GLORO</name>
<dbReference type="AlphaFoldDB" id="A0A914HAT0"/>
<keyword evidence="3" id="KW-0234">DNA repair</keyword>
<proteinExistence type="predicted"/>
<evidence type="ECO:0000256" key="4">
    <source>
        <dbReference type="ARBA" id="ARBA00023242"/>
    </source>
</evidence>
<evidence type="ECO:0000256" key="1">
    <source>
        <dbReference type="ARBA" id="ARBA00004123"/>
    </source>
</evidence>
<feature type="compositionally biased region" description="Low complexity" evidence="5">
    <location>
        <begin position="1"/>
        <end position="23"/>
    </location>
</feature>
<dbReference type="GO" id="GO:0005634">
    <property type="term" value="C:nucleus"/>
    <property type="evidence" value="ECO:0007669"/>
    <property type="project" value="UniProtKB-SubCell"/>
</dbReference>
<evidence type="ECO:0000256" key="3">
    <source>
        <dbReference type="ARBA" id="ARBA00023204"/>
    </source>
</evidence>
<feature type="domain" description="Chromatin assembly factor 1 subunit A dimerization" evidence="6">
    <location>
        <begin position="145"/>
        <end position="214"/>
    </location>
</feature>
<dbReference type="Proteomes" id="UP000887572">
    <property type="component" value="Unplaced"/>
</dbReference>
<dbReference type="GO" id="GO:0006281">
    <property type="term" value="P:DNA repair"/>
    <property type="evidence" value="ECO:0007669"/>
    <property type="project" value="UniProtKB-KW"/>
</dbReference>
<feature type="region of interest" description="Disordered" evidence="5">
    <location>
        <begin position="1"/>
        <end position="81"/>
    </location>
</feature>
<dbReference type="WBParaSite" id="Gr19_v10_g158.t1">
    <property type="protein sequence ID" value="Gr19_v10_g158.t1"/>
    <property type="gene ID" value="Gr19_v10_g158"/>
</dbReference>
<evidence type="ECO:0000313" key="8">
    <source>
        <dbReference type="WBParaSite" id="Gr19_v10_g158.t1"/>
    </source>
</evidence>
<evidence type="ECO:0000313" key="7">
    <source>
        <dbReference type="Proteomes" id="UP000887572"/>
    </source>
</evidence>
<dbReference type="InterPro" id="IPR022043">
    <property type="entry name" value="CAF1A_DD"/>
</dbReference>
<evidence type="ECO:0000256" key="5">
    <source>
        <dbReference type="SAM" id="MobiDB-lite"/>
    </source>
</evidence>
<dbReference type="PANTHER" id="PTHR15272:SF0">
    <property type="entry name" value="CHROMATIN ASSEMBLY FACTOR 1 SUBUNIT A"/>
    <property type="match status" value="1"/>
</dbReference>
<keyword evidence="4" id="KW-0539">Nucleus</keyword>
<feature type="region of interest" description="Disordered" evidence="5">
    <location>
        <begin position="169"/>
        <end position="304"/>
    </location>
</feature>
<keyword evidence="2" id="KW-0227">DNA damage</keyword>
<dbReference type="Pfam" id="PF12253">
    <property type="entry name" value="CAF1A_dimeriz"/>
    <property type="match status" value="1"/>
</dbReference>
<feature type="compositionally biased region" description="Acidic residues" evidence="5">
    <location>
        <begin position="180"/>
        <end position="222"/>
    </location>
</feature>